<keyword evidence="1" id="KW-0472">Membrane</keyword>
<dbReference type="InterPro" id="IPR050697">
    <property type="entry name" value="Adenylyl/Guanylyl_Cyclase_3/4"/>
</dbReference>
<feature type="transmembrane region" description="Helical" evidence="1">
    <location>
        <begin position="20"/>
        <end position="37"/>
    </location>
</feature>
<feature type="transmembrane region" description="Helical" evidence="1">
    <location>
        <begin position="43"/>
        <end position="63"/>
    </location>
</feature>
<accession>A0ABU1V0D4</accession>
<dbReference type="SUPFAM" id="SSF55073">
    <property type="entry name" value="Nucleotide cyclase"/>
    <property type="match status" value="1"/>
</dbReference>
<feature type="transmembrane region" description="Helical" evidence="1">
    <location>
        <begin position="151"/>
        <end position="169"/>
    </location>
</feature>
<dbReference type="Proteomes" id="UP001253595">
    <property type="component" value="Unassembled WGS sequence"/>
</dbReference>
<gene>
    <name evidence="3" type="ORF">J2X05_002938</name>
</gene>
<dbReference type="Pfam" id="PF05230">
    <property type="entry name" value="MASE2"/>
    <property type="match status" value="1"/>
</dbReference>
<keyword evidence="1" id="KW-0812">Transmembrane</keyword>
<dbReference type="Gene3D" id="3.30.70.1230">
    <property type="entry name" value="Nucleotide cyclase"/>
    <property type="match status" value="1"/>
</dbReference>
<name>A0ABU1V0D4_9GAMM</name>
<evidence type="ECO:0000313" key="3">
    <source>
        <dbReference type="EMBL" id="MDR7090912.1"/>
    </source>
</evidence>
<feature type="transmembrane region" description="Helical" evidence="1">
    <location>
        <begin position="126"/>
        <end position="145"/>
    </location>
</feature>
<feature type="domain" description="Guanylate cyclase" evidence="2">
    <location>
        <begin position="226"/>
        <end position="361"/>
    </location>
</feature>
<dbReference type="EMBL" id="JAVDVX010000005">
    <property type="protein sequence ID" value="MDR7090912.1"/>
    <property type="molecule type" value="Genomic_DNA"/>
</dbReference>
<dbReference type="PANTHER" id="PTHR43081">
    <property type="entry name" value="ADENYLATE CYCLASE, TERMINAL-DIFFERENTIATION SPECIFIC-RELATED"/>
    <property type="match status" value="1"/>
</dbReference>
<evidence type="ECO:0000256" key="1">
    <source>
        <dbReference type="SAM" id="Phobius"/>
    </source>
</evidence>
<dbReference type="RefSeq" id="WP_310073621.1">
    <property type="nucleotide sequence ID" value="NZ_JAVDVX010000005.1"/>
</dbReference>
<dbReference type="PROSITE" id="PS50125">
    <property type="entry name" value="GUANYLATE_CYCLASE_2"/>
    <property type="match status" value="1"/>
</dbReference>
<protein>
    <submittedName>
        <fullName evidence="3">Class 3 adenylate cyclase</fullName>
    </submittedName>
</protein>
<keyword evidence="1" id="KW-1133">Transmembrane helix</keyword>
<evidence type="ECO:0000259" key="2">
    <source>
        <dbReference type="PROSITE" id="PS50125"/>
    </source>
</evidence>
<proteinExistence type="predicted"/>
<dbReference type="Pfam" id="PF00211">
    <property type="entry name" value="Guanylate_cyc"/>
    <property type="match status" value="1"/>
</dbReference>
<sequence>MNSKTDSQQLQTESPIQQYYFRALICFAASGTLASFIDWNHPSLAHMGVIVFLLIYAYATYHFTRKQIPEQMSRINRWLSHVDAALIGVVLSLTDFSILPCVMFLTMIQFNALISGGVRKLMEDNSAFGVGVILSLIIHKPQLVLSSSIEISAASLIGVATYFLVYAIYMHQRFHKLMISQKQLENEQKWHKIRVYKLSRYLPPTVWQAINRGDDKNLQAERKRISVFFSDIKDFSQLSEEIEAEALTELLNHYLTEMSKIVAHYGGTIDKFMGDGIMVLFGDSNSKGVKDDATRCVAMAIAMKKRIKSMQVEWFNQGIKKPLQVRMGINTGYCTVGTFGTSNHLDYTVLGTQVNLASRLESAAEPDEILISHETWSLVKDTVMCRDKGEIQVKGFSLPVKVYQVADLRKEMGKNQSYFEDRAEGFSMYLDMDKVRNYDKQKVIESLEKAASRLKDKVIV</sequence>
<keyword evidence="4" id="KW-1185">Reference proteome</keyword>
<dbReference type="InterPro" id="IPR001054">
    <property type="entry name" value="A/G_cyclase"/>
</dbReference>
<reference evidence="3 4" key="1">
    <citation type="submission" date="2023-07" db="EMBL/GenBank/DDBJ databases">
        <title>Sorghum-associated microbial communities from plants grown in Nebraska, USA.</title>
        <authorList>
            <person name="Schachtman D."/>
        </authorList>
    </citation>
    <scope>NUCLEOTIDE SEQUENCE [LARGE SCALE GENOMIC DNA]</scope>
    <source>
        <strain evidence="3 4">BE190</strain>
    </source>
</reference>
<evidence type="ECO:0000313" key="4">
    <source>
        <dbReference type="Proteomes" id="UP001253595"/>
    </source>
</evidence>
<dbReference type="InterPro" id="IPR007894">
    <property type="entry name" value="MASE2"/>
</dbReference>
<dbReference type="PANTHER" id="PTHR43081:SF18">
    <property type="entry name" value="BLL7624 PROTEIN"/>
    <property type="match status" value="1"/>
</dbReference>
<dbReference type="SMART" id="SM00044">
    <property type="entry name" value="CYCc"/>
    <property type="match status" value="1"/>
</dbReference>
<dbReference type="InterPro" id="IPR029787">
    <property type="entry name" value="Nucleotide_cyclase"/>
</dbReference>
<organism evidence="3 4">
    <name type="scientific">Cellvibrio fibrivorans</name>
    <dbReference type="NCBI Taxonomy" id="126350"/>
    <lineage>
        <taxon>Bacteria</taxon>
        <taxon>Pseudomonadati</taxon>
        <taxon>Pseudomonadota</taxon>
        <taxon>Gammaproteobacteria</taxon>
        <taxon>Cellvibrionales</taxon>
        <taxon>Cellvibrionaceae</taxon>
        <taxon>Cellvibrio</taxon>
    </lineage>
</organism>
<comment type="caution">
    <text evidence="3">The sequence shown here is derived from an EMBL/GenBank/DDBJ whole genome shotgun (WGS) entry which is preliminary data.</text>
</comment>
<dbReference type="CDD" id="cd07302">
    <property type="entry name" value="CHD"/>
    <property type="match status" value="1"/>
</dbReference>